<evidence type="ECO:0000259" key="2">
    <source>
        <dbReference type="Pfam" id="PF07051"/>
    </source>
</evidence>
<dbReference type="InterPro" id="IPR009764">
    <property type="entry name" value="OCIA_dom"/>
</dbReference>
<dbReference type="GO" id="GO:0005768">
    <property type="term" value="C:endosome"/>
    <property type="evidence" value="ECO:0007669"/>
    <property type="project" value="TreeGrafter"/>
</dbReference>
<dbReference type="EMBL" id="LR824562">
    <property type="protein sequence ID" value="CAH1647925.1"/>
    <property type="molecule type" value="Genomic_DNA"/>
</dbReference>
<feature type="domain" description="OCIA" evidence="2">
    <location>
        <begin position="30"/>
        <end position="114"/>
    </location>
</feature>
<dbReference type="Proteomes" id="UP001153321">
    <property type="component" value="Chromosome Z"/>
</dbReference>
<dbReference type="Pfam" id="PF07051">
    <property type="entry name" value="OCIA"/>
    <property type="match status" value="1"/>
</dbReference>
<sequence>MNDPNSYGYQENATDLSVAEQQRPEVLPSEYKFTPDELRVLGECNKESFFQRSLPLGTTFGLGAYVAVQKGRLKPNPRFGPFPKVTLAVMVGYFIGKLSYQQACAEKLMALPGSYIGQLLRERKDGKVSGGARQVPPTASVPCFIQGRSPMGSKPGTTMFGANPSDIYSDAGPGSSLDLDTDRPLFNDDSYRPGSTAPVPAPEVAPRNPSLSYDDLRRKNRDDYKGSKQDPYRTELGAPPPVQRMRTEPPAPSPPAPTNKYGDVME</sequence>
<proteinExistence type="predicted"/>
<feature type="compositionally biased region" description="Polar residues" evidence="1">
    <location>
        <begin position="1"/>
        <end position="15"/>
    </location>
</feature>
<keyword evidence="4" id="KW-1185">Reference proteome</keyword>
<evidence type="ECO:0000313" key="4">
    <source>
        <dbReference type="Proteomes" id="UP001153321"/>
    </source>
</evidence>
<organism evidence="3 4">
    <name type="scientific">Spodoptera littoralis</name>
    <name type="common">Egyptian cotton leafworm</name>
    <dbReference type="NCBI Taxonomy" id="7109"/>
    <lineage>
        <taxon>Eukaryota</taxon>
        <taxon>Metazoa</taxon>
        <taxon>Ecdysozoa</taxon>
        <taxon>Arthropoda</taxon>
        <taxon>Hexapoda</taxon>
        <taxon>Insecta</taxon>
        <taxon>Pterygota</taxon>
        <taxon>Neoptera</taxon>
        <taxon>Endopterygota</taxon>
        <taxon>Lepidoptera</taxon>
        <taxon>Glossata</taxon>
        <taxon>Ditrysia</taxon>
        <taxon>Noctuoidea</taxon>
        <taxon>Noctuidae</taxon>
        <taxon>Amphipyrinae</taxon>
        <taxon>Spodoptera</taxon>
    </lineage>
</organism>
<accession>A0A9P0IHM7</accession>
<dbReference type="PANTHER" id="PTHR13336">
    <property type="entry name" value="OVARIAN CARCINOMA IMMUNOREACTIVE ANTIGEN"/>
    <property type="match status" value="1"/>
</dbReference>
<dbReference type="InterPro" id="IPR040187">
    <property type="entry name" value="OCAD1/2"/>
</dbReference>
<feature type="compositionally biased region" description="Basic and acidic residues" evidence="1">
    <location>
        <begin position="214"/>
        <end position="233"/>
    </location>
</feature>
<name>A0A9P0IHM7_SPOLI</name>
<dbReference type="PANTHER" id="PTHR13336:SF3">
    <property type="entry name" value="OCIA DOMAIN-CONTAINING PROTEIN 1"/>
    <property type="match status" value="1"/>
</dbReference>
<feature type="compositionally biased region" description="Basic and acidic residues" evidence="1">
    <location>
        <begin position="180"/>
        <end position="191"/>
    </location>
</feature>
<reference evidence="3" key="1">
    <citation type="submission" date="2022-02" db="EMBL/GenBank/DDBJ databases">
        <authorList>
            <person name="King R."/>
        </authorList>
    </citation>
    <scope>NUCLEOTIDE SEQUENCE</scope>
</reference>
<dbReference type="AlphaFoldDB" id="A0A9P0IHM7"/>
<evidence type="ECO:0000313" key="3">
    <source>
        <dbReference type="EMBL" id="CAH1647925.1"/>
    </source>
</evidence>
<feature type="region of interest" description="Disordered" evidence="1">
    <location>
        <begin position="127"/>
        <end position="266"/>
    </location>
</feature>
<protein>
    <recommendedName>
        <fullName evidence="2">OCIA domain-containing protein</fullName>
    </recommendedName>
</protein>
<gene>
    <name evidence="3" type="ORF">SPLIT_LOCUS13270</name>
</gene>
<feature type="region of interest" description="Disordered" evidence="1">
    <location>
        <begin position="1"/>
        <end position="23"/>
    </location>
</feature>
<evidence type="ECO:0000256" key="1">
    <source>
        <dbReference type="SAM" id="MobiDB-lite"/>
    </source>
</evidence>